<dbReference type="SUPFAM" id="SSF48371">
    <property type="entry name" value="ARM repeat"/>
    <property type="match status" value="1"/>
</dbReference>
<accession>A0ABD1Q1T8</accession>
<dbReference type="Gene3D" id="3.40.50.300">
    <property type="entry name" value="P-loop containing nucleotide triphosphate hydrolases"/>
    <property type="match status" value="1"/>
</dbReference>
<dbReference type="EMBL" id="JBFOLK010000012">
    <property type="protein sequence ID" value="KAL2470151.1"/>
    <property type="molecule type" value="Genomic_DNA"/>
</dbReference>
<dbReference type="GO" id="GO:0004386">
    <property type="term" value="F:helicase activity"/>
    <property type="evidence" value="ECO:0007669"/>
    <property type="project" value="UniProtKB-KW"/>
</dbReference>
<sequence length="289" mass="32909">MYSIYQDYEKIKTRRGKFDLSDLVADLHIQLNNKNLLGDKMDFVYVDEVQDLTMRQIILFRYICKNVDENFVFCGDIAQLGRTISFLYRAQLLDLAVSLLPGLDAKEIAIVVVPIQLGLKFSDELISRRLEEMLSLMIEVLPSCHFSAKRNRLDCLYFLIIHVSKDGSEQRRHVTASFLTEIILALKEVAGGLAGETPRMNSALMEGLTHLPDEFSDLVSTVYNVLPSIYLLLQRKNREIIKAILGLLEVLVAKSHAEALQKHLQSMVEGLLSWQDSTENHFKAKVKLP</sequence>
<dbReference type="Pfam" id="PF00580">
    <property type="entry name" value="UvrD-helicase"/>
    <property type="match status" value="1"/>
</dbReference>
<name>A0ABD1Q1T8_9LAMI</name>
<dbReference type="GO" id="GO:0005524">
    <property type="term" value="F:ATP binding"/>
    <property type="evidence" value="ECO:0007669"/>
    <property type="project" value="UniProtKB-KW"/>
</dbReference>
<dbReference type="GO" id="GO:0016787">
    <property type="term" value="F:hydrolase activity"/>
    <property type="evidence" value="ECO:0007669"/>
    <property type="project" value="UniProtKB-KW"/>
</dbReference>
<evidence type="ECO:0000259" key="5">
    <source>
        <dbReference type="Pfam" id="PF00580"/>
    </source>
</evidence>
<keyword evidence="7" id="KW-1185">Reference proteome</keyword>
<dbReference type="InterPro" id="IPR016024">
    <property type="entry name" value="ARM-type_fold"/>
</dbReference>
<dbReference type="SUPFAM" id="SSF52540">
    <property type="entry name" value="P-loop containing nucleoside triphosphate hydrolases"/>
    <property type="match status" value="1"/>
</dbReference>
<evidence type="ECO:0000256" key="4">
    <source>
        <dbReference type="ARBA" id="ARBA00022840"/>
    </source>
</evidence>
<keyword evidence="4" id="KW-0067">ATP-binding</keyword>
<evidence type="ECO:0000256" key="2">
    <source>
        <dbReference type="ARBA" id="ARBA00022801"/>
    </source>
</evidence>
<dbReference type="InterPro" id="IPR027417">
    <property type="entry name" value="P-loop_NTPase"/>
</dbReference>
<keyword evidence="2" id="KW-0378">Hydrolase</keyword>
<dbReference type="PANTHER" id="PTHR48445">
    <property type="entry name" value="OS02G0782100 PROTEIN"/>
    <property type="match status" value="1"/>
</dbReference>
<keyword evidence="1" id="KW-0547">Nucleotide-binding</keyword>
<feature type="domain" description="UvrD-like helicase ATP-binding" evidence="5">
    <location>
        <begin position="2"/>
        <end position="79"/>
    </location>
</feature>
<protein>
    <submittedName>
        <fullName evidence="6">ARM repeat superfamily protein</fullName>
    </submittedName>
</protein>
<evidence type="ECO:0000313" key="7">
    <source>
        <dbReference type="Proteomes" id="UP001604336"/>
    </source>
</evidence>
<comment type="caution">
    <text evidence="6">The sequence shown here is derived from an EMBL/GenBank/DDBJ whole genome shotgun (WGS) entry which is preliminary data.</text>
</comment>
<dbReference type="Proteomes" id="UP001604336">
    <property type="component" value="Unassembled WGS sequence"/>
</dbReference>
<keyword evidence="3" id="KW-0347">Helicase</keyword>
<dbReference type="InterPro" id="IPR014016">
    <property type="entry name" value="UvrD-like_ATP-bd"/>
</dbReference>
<organism evidence="6 7">
    <name type="scientific">Abeliophyllum distichum</name>
    <dbReference type="NCBI Taxonomy" id="126358"/>
    <lineage>
        <taxon>Eukaryota</taxon>
        <taxon>Viridiplantae</taxon>
        <taxon>Streptophyta</taxon>
        <taxon>Embryophyta</taxon>
        <taxon>Tracheophyta</taxon>
        <taxon>Spermatophyta</taxon>
        <taxon>Magnoliopsida</taxon>
        <taxon>eudicotyledons</taxon>
        <taxon>Gunneridae</taxon>
        <taxon>Pentapetalae</taxon>
        <taxon>asterids</taxon>
        <taxon>lamiids</taxon>
        <taxon>Lamiales</taxon>
        <taxon>Oleaceae</taxon>
        <taxon>Forsythieae</taxon>
        <taxon>Abeliophyllum</taxon>
    </lineage>
</organism>
<reference evidence="7" key="1">
    <citation type="submission" date="2024-07" db="EMBL/GenBank/DDBJ databases">
        <title>Two chromosome-level genome assemblies of Korean endemic species Abeliophyllum distichum and Forsythia ovata (Oleaceae).</title>
        <authorList>
            <person name="Jang H."/>
        </authorList>
    </citation>
    <scope>NUCLEOTIDE SEQUENCE [LARGE SCALE GENOMIC DNA]</scope>
</reference>
<evidence type="ECO:0000256" key="1">
    <source>
        <dbReference type="ARBA" id="ARBA00022741"/>
    </source>
</evidence>
<gene>
    <name evidence="6" type="ORF">Adt_38287</name>
</gene>
<proteinExistence type="predicted"/>
<evidence type="ECO:0000256" key="3">
    <source>
        <dbReference type="ARBA" id="ARBA00022806"/>
    </source>
</evidence>
<evidence type="ECO:0000313" key="6">
    <source>
        <dbReference type="EMBL" id="KAL2470151.1"/>
    </source>
</evidence>
<dbReference type="PANTHER" id="PTHR48445:SF1">
    <property type="entry name" value="OS02G0782100 PROTEIN"/>
    <property type="match status" value="1"/>
</dbReference>
<dbReference type="AlphaFoldDB" id="A0ABD1Q1T8"/>